<feature type="transmembrane region" description="Helical" evidence="7">
    <location>
        <begin position="212"/>
        <end position="232"/>
    </location>
</feature>
<evidence type="ECO:0000313" key="8">
    <source>
        <dbReference type="EMBL" id="SDM56800.1"/>
    </source>
</evidence>
<evidence type="ECO:0000256" key="6">
    <source>
        <dbReference type="ARBA" id="ARBA00023136"/>
    </source>
</evidence>
<keyword evidence="9" id="KW-1185">Reference proteome</keyword>
<dbReference type="InterPro" id="IPR014047">
    <property type="entry name" value="Chr_Tranpt_l_chain"/>
</dbReference>
<dbReference type="Pfam" id="PF02417">
    <property type="entry name" value="Chromate_transp"/>
    <property type="match status" value="2"/>
</dbReference>
<dbReference type="RefSeq" id="WP_176785610.1">
    <property type="nucleotide sequence ID" value="NZ_FNGS01000007.1"/>
</dbReference>
<dbReference type="NCBIfam" id="TIGR00937">
    <property type="entry name" value="2A51"/>
    <property type="match status" value="1"/>
</dbReference>
<evidence type="ECO:0000256" key="1">
    <source>
        <dbReference type="ARBA" id="ARBA00004651"/>
    </source>
</evidence>
<feature type="transmembrane region" description="Helical" evidence="7">
    <location>
        <begin position="379"/>
        <end position="404"/>
    </location>
</feature>
<evidence type="ECO:0000256" key="3">
    <source>
        <dbReference type="ARBA" id="ARBA00022475"/>
    </source>
</evidence>
<dbReference type="GO" id="GO:0005886">
    <property type="term" value="C:plasma membrane"/>
    <property type="evidence" value="ECO:0007669"/>
    <property type="project" value="UniProtKB-SubCell"/>
</dbReference>
<keyword evidence="6 7" id="KW-0472">Membrane</keyword>
<protein>
    <submittedName>
        <fullName evidence="8">Chromate transporter</fullName>
    </submittedName>
</protein>
<feature type="transmembrane region" description="Helical" evidence="7">
    <location>
        <begin position="133"/>
        <end position="150"/>
    </location>
</feature>
<feature type="transmembrane region" description="Helical" evidence="7">
    <location>
        <begin position="170"/>
        <end position="191"/>
    </location>
</feature>
<organism evidence="8 9">
    <name type="scientific">Siphonobacter aquaeclarae</name>
    <dbReference type="NCBI Taxonomy" id="563176"/>
    <lineage>
        <taxon>Bacteria</taxon>
        <taxon>Pseudomonadati</taxon>
        <taxon>Bacteroidota</taxon>
        <taxon>Cytophagia</taxon>
        <taxon>Cytophagales</taxon>
        <taxon>Cytophagaceae</taxon>
        <taxon>Siphonobacter</taxon>
    </lineage>
</organism>
<feature type="transmembrane region" description="Helical" evidence="7">
    <location>
        <begin position="277"/>
        <end position="298"/>
    </location>
</feature>
<gene>
    <name evidence="8" type="ORF">SAMN04488090_3741</name>
</gene>
<accession>A0A1G9UA35</accession>
<feature type="transmembrane region" description="Helical" evidence="7">
    <location>
        <begin position="310"/>
        <end position="334"/>
    </location>
</feature>
<feature type="transmembrane region" description="Helical" evidence="7">
    <location>
        <begin position="21"/>
        <end position="40"/>
    </location>
</feature>
<sequence>MSETKPTSLPLSTWKRPFRQIRYLIFLKDVAIIALTAFGGPQVHTMLFLDRLVRRRGYLTEDELLELTALCQVLPGPTSTQTITAVGFRIGGPNLAYLTLLVWIMPSVLLMTAFAGLLSYLQDRQVSLHFTRFLGPMAVGFIFHGGWVLGKKVIHNRKEIALMIASALLAYFWPSPWACPVALIICGGITAREYHRLPEEPKDPVRIEWSNFILWLGVLVGSAVAGGLTRWLPLRLFENFYRNGSLVFGGGQVLGPMLFTEFVSFKKYLTEQEFLSGLALAQTVPGPNFSLAAFVGSLSLKGEGFGGELIGAAMATLGIFLPGTFLIFFAYRFWEQMKKYRGIRASLVGINAANIGITIAAGLRLFVPLSADWQLVTGITVFLLLWGRIPPYILIPAGILTGLLA</sequence>
<evidence type="ECO:0000256" key="4">
    <source>
        <dbReference type="ARBA" id="ARBA00022692"/>
    </source>
</evidence>
<keyword evidence="3" id="KW-1003">Cell membrane</keyword>
<dbReference type="PIRSF" id="PIRSF004810">
    <property type="entry name" value="ChrA"/>
    <property type="match status" value="1"/>
</dbReference>
<name>A0A1G9UA35_9BACT</name>
<evidence type="ECO:0000256" key="5">
    <source>
        <dbReference type="ARBA" id="ARBA00022989"/>
    </source>
</evidence>
<dbReference type="GO" id="GO:0015109">
    <property type="term" value="F:chromate transmembrane transporter activity"/>
    <property type="evidence" value="ECO:0007669"/>
    <property type="project" value="InterPro"/>
</dbReference>
<dbReference type="Proteomes" id="UP000198901">
    <property type="component" value="Unassembled WGS sequence"/>
</dbReference>
<evidence type="ECO:0000256" key="2">
    <source>
        <dbReference type="ARBA" id="ARBA00005262"/>
    </source>
</evidence>
<evidence type="ECO:0000256" key="7">
    <source>
        <dbReference type="SAM" id="Phobius"/>
    </source>
</evidence>
<comment type="similarity">
    <text evidence="2">Belongs to the chromate ion transporter (CHR) (TC 2.A.51) family.</text>
</comment>
<dbReference type="PANTHER" id="PTHR33567:SF3">
    <property type="entry name" value="CHROMATE ION TRANSPORTER (EUROFUNG)"/>
    <property type="match status" value="1"/>
</dbReference>
<keyword evidence="4 7" id="KW-0812">Transmembrane</keyword>
<reference evidence="8 9" key="1">
    <citation type="submission" date="2016-10" db="EMBL/GenBank/DDBJ databases">
        <authorList>
            <person name="de Groot N.N."/>
        </authorList>
    </citation>
    <scope>NUCLEOTIDE SEQUENCE [LARGE SCALE GENOMIC DNA]</scope>
    <source>
        <strain evidence="8 9">DSM 21668</strain>
    </source>
</reference>
<dbReference type="AlphaFoldDB" id="A0A1G9UA35"/>
<comment type="subcellular location">
    <subcellularLocation>
        <location evidence="1">Cell membrane</location>
        <topology evidence="1">Multi-pass membrane protein</topology>
    </subcellularLocation>
</comment>
<proteinExistence type="inferred from homology"/>
<dbReference type="PANTHER" id="PTHR33567">
    <property type="entry name" value="CHROMATE ION TRANSPORTER (EUROFUNG)"/>
    <property type="match status" value="1"/>
</dbReference>
<dbReference type="EMBL" id="FNGS01000007">
    <property type="protein sequence ID" value="SDM56800.1"/>
    <property type="molecule type" value="Genomic_DNA"/>
</dbReference>
<dbReference type="InterPro" id="IPR003370">
    <property type="entry name" value="Chromate_transpt"/>
</dbReference>
<evidence type="ECO:0000313" key="9">
    <source>
        <dbReference type="Proteomes" id="UP000198901"/>
    </source>
</evidence>
<feature type="transmembrane region" description="Helical" evidence="7">
    <location>
        <begin position="244"/>
        <end position="265"/>
    </location>
</feature>
<dbReference type="STRING" id="563176.SAMN04488090_3741"/>
<feature type="transmembrane region" description="Helical" evidence="7">
    <location>
        <begin position="346"/>
        <end position="367"/>
    </location>
</feature>
<keyword evidence="5 7" id="KW-1133">Transmembrane helix</keyword>
<feature type="transmembrane region" description="Helical" evidence="7">
    <location>
        <begin position="95"/>
        <end position="121"/>
    </location>
</feature>